<evidence type="ECO:0000256" key="5">
    <source>
        <dbReference type="ARBA" id="ARBA00023163"/>
    </source>
</evidence>
<evidence type="ECO:0000313" key="9">
    <source>
        <dbReference type="Proteomes" id="UP000223596"/>
    </source>
</evidence>
<dbReference type="Proteomes" id="UP000223596">
    <property type="component" value="Unassembled WGS sequence"/>
</dbReference>
<accession>A0AB36TE07</accession>
<dbReference type="EMBL" id="PDBW01000001">
    <property type="protein sequence ID" value="PFH01821.1"/>
    <property type="molecule type" value="Genomic_DNA"/>
</dbReference>
<keyword evidence="5" id="KW-0804">Transcription</keyword>
<gene>
    <name evidence="8" type="ORF">M972_11565</name>
</gene>
<dbReference type="GO" id="GO:0016987">
    <property type="term" value="F:sigma factor activity"/>
    <property type="evidence" value="ECO:0007669"/>
    <property type="project" value="UniProtKB-KW"/>
</dbReference>
<sequence length="174" mass="20441">MKTFEELCQENYSRIYKYIFSMTGSKESTEDLIQEVFIAAYEKGEAFLRHEKPAAFLYKTARNMTVTYLKNLKRQRISAMEYLSENIPQDDTDLCETLLMELDRKIDETAYTGQVIGNLNTNQHNLYRQRYVEGKSIKEIASEEGVSETAMRMRLVRLRKEIQDIVKKLKLGEK</sequence>
<evidence type="ECO:0000256" key="3">
    <source>
        <dbReference type="ARBA" id="ARBA00023082"/>
    </source>
</evidence>
<evidence type="ECO:0000256" key="4">
    <source>
        <dbReference type="ARBA" id="ARBA00023125"/>
    </source>
</evidence>
<comment type="caution">
    <text evidence="8">The sequence shown here is derived from an EMBL/GenBank/DDBJ whole genome shotgun (WGS) entry which is preliminary data.</text>
</comment>
<dbReference type="NCBIfam" id="TIGR02937">
    <property type="entry name" value="sigma70-ECF"/>
    <property type="match status" value="1"/>
</dbReference>
<dbReference type="RefSeq" id="WP_003514918.1">
    <property type="nucleotide sequence ID" value="NZ_CP013828.1"/>
</dbReference>
<keyword evidence="4" id="KW-0238">DNA-binding</keyword>
<dbReference type="InterPro" id="IPR013249">
    <property type="entry name" value="RNA_pol_sigma70_r4_t2"/>
</dbReference>
<evidence type="ECO:0000259" key="6">
    <source>
        <dbReference type="Pfam" id="PF04542"/>
    </source>
</evidence>
<dbReference type="Gene3D" id="1.10.10.10">
    <property type="entry name" value="Winged helix-like DNA-binding domain superfamily/Winged helix DNA-binding domain"/>
    <property type="match status" value="1"/>
</dbReference>
<dbReference type="Gene3D" id="1.10.1740.10">
    <property type="match status" value="1"/>
</dbReference>
<protein>
    <submittedName>
        <fullName evidence="8">RNA polymerase sigma-70 factor (ECF subfamily)</fullName>
    </submittedName>
</protein>
<dbReference type="InterPro" id="IPR007627">
    <property type="entry name" value="RNA_pol_sigma70_r2"/>
</dbReference>
<dbReference type="SUPFAM" id="SSF88659">
    <property type="entry name" value="Sigma3 and sigma4 domains of RNA polymerase sigma factors"/>
    <property type="match status" value="1"/>
</dbReference>
<keyword evidence="2" id="KW-0805">Transcription regulation</keyword>
<dbReference type="AlphaFoldDB" id="A0AB36TE07"/>
<dbReference type="InterPro" id="IPR013325">
    <property type="entry name" value="RNA_pol_sigma_r2"/>
</dbReference>
<reference evidence="8 9" key="1">
    <citation type="submission" date="2017-09" db="EMBL/GenBank/DDBJ databases">
        <title>Evaluation of Pacific Biosciences Sequencing Technology to Finishing C. thermocellum Genome Sequences.</title>
        <authorList>
            <person name="Brown S."/>
        </authorList>
    </citation>
    <scope>NUCLEOTIDE SEQUENCE [LARGE SCALE GENOMIC DNA]</scope>
    <source>
        <strain evidence="8 9">AD2</strain>
    </source>
</reference>
<evidence type="ECO:0000256" key="1">
    <source>
        <dbReference type="ARBA" id="ARBA00010641"/>
    </source>
</evidence>
<comment type="similarity">
    <text evidence="1">Belongs to the sigma-70 factor family. ECF subfamily.</text>
</comment>
<dbReference type="Pfam" id="PF08281">
    <property type="entry name" value="Sigma70_r4_2"/>
    <property type="match status" value="1"/>
</dbReference>
<dbReference type="InterPro" id="IPR036388">
    <property type="entry name" value="WH-like_DNA-bd_sf"/>
</dbReference>
<dbReference type="SMR" id="A0AB36TE07"/>
<dbReference type="GO" id="GO:0006352">
    <property type="term" value="P:DNA-templated transcription initiation"/>
    <property type="evidence" value="ECO:0007669"/>
    <property type="project" value="InterPro"/>
</dbReference>
<dbReference type="Pfam" id="PF04542">
    <property type="entry name" value="Sigma70_r2"/>
    <property type="match status" value="1"/>
</dbReference>
<dbReference type="InterPro" id="IPR039425">
    <property type="entry name" value="RNA_pol_sigma-70-like"/>
</dbReference>
<dbReference type="GO" id="GO:0003677">
    <property type="term" value="F:DNA binding"/>
    <property type="evidence" value="ECO:0007669"/>
    <property type="project" value="UniProtKB-KW"/>
</dbReference>
<evidence type="ECO:0000259" key="7">
    <source>
        <dbReference type="Pfam" id="PF08281"/>
    </source>
</evidence>
<dbReference type="InterPro" id="IPR014284">
    <property type="entry name" value="RNA_pol_sigma-70_dom"/>
</dbReference>
<dbReference type="SUPFAM" id="SSF88946">
    <property type="entry name" value="Sigma2 domain of RNA polymerase sigma factors"/>
    <property type="match status" value="1"/>
</dbReference>
<keyword evidence="3" id="KW-0731">Sigma factor</keyword>
<feature type="domain" description="RNA polymerase sigma factor 70 region 4 type 2" evidence="7">
    <location>
        <begin position="114"/>
        <end position="161"/>
    </location>
</feature>
<dbReference type="PANTHER" id="PTHR43133:SF8">
    <property type="entry name" value="RNA POLYMERASE SIGMA FACTOR HI_1459-RELATED"/>
    <property type="match status" value="1"/>
</dbReference>
<proteinExistence type="inferred from homology"/>
<dbReference type="InterPro" id="IPR013324">
    <property type="entry name" value="RNA_pol_sigma_r3/r4-like"/>
</dbReference>
<evidence type="ECO:0000313" key="8">
    <source>
        <dbReference type="EMBL" id="PFH01821.1"/>
    </source>
</evidence>
<feature type="domain" description="RNA polymerase sigma-70 region 2" evidence="6">
    <location>
        <begin position="9"/>
        <end position="74"/>
    </location>
</feature>
<evidence type="ECO:0000256" key="2">
    <source>
        <dbReference type="ARBA" id="ARBA00023015"/>
    </source>
</evidence>
<name>A0AB36TE07_ACETH</name>
<organism evidence="8 9">
    <name type="scientific">Acetivibrio thermocellus AD2</name>
    <dbReference type="NCBI Taxonomy" id="1138384"/>
    <lineage>
        <taxon>Bacteria</taxon>
        <taxon>Bacillati</taxon>
        <taxon>Bacillota</taxon>
        <taxon>Clostridia</taxon>
        <taxon>Eubacteriales</taxon>
        <taxon>Oscillospiraceae</taxon>
        <taxon>Acetivibrio</taxon>
    </lineage>
</organism>
<dbReference type="PANTHER" id="PTHR43133">
    <property type="entry name" value="RNA POLYMERASE ECF-TYPE SIGMA FACTO"/>
    <property type="match status" value="1"/>
</dbReference>
<dbReference type="GeneID" id="35802915"/>